<evidence type="ECO:0000256" key="1">
    <source>
        <dbReference type="SAM" id="Phobius"/>
    </source>
</evidence>
<evidence type="ECO:0000313" key="2">
    <source>
        <dbReference type="EMBL" id="AJF97515.1"/>
    </source>
</evidence>
<accession>A0A0B5J6U7</accession>
<dbReference type="EMBL" id="KP136319">
    <property type="protein sequence ID" value="AJF97515.1"/>
    <property type="molecule type" value="Genomic_DNA"/>
</dbReference>
<name>A0A0B5J6U7_9VIRU</name>
<reference evidence="2 3" key="1">
    <citation type="journal article" date="2015" name="Parasitol. Res.">
        <title>Viruses in close associations with free-living amoebae.</title>
        <authorList>
            <person name="Scheid P."/>
        </authorList>
    </citation>
    <scope>NUCLEOTIDE SEQUENCE [LARGE SCALE GENOMIC DNA]</scope>
    <source>
        <strain evidence="2">KlaHel</strain>
    </source>
</reference>
<organism evidence="2 3">
    <name type="scientific">Pandoravirus inopinatum</name>
    <dbReference type="NCBI Taxonomy" id="1605721"/>
    <lineage>
        <taxon>Viruses</taxon>
        <taxon>Pandoravirus</taxon>
    </lineage>
</organism>
<sequence>MFWKGSLSSHMAKAMALLPLVPRFSLDTHKQQKRTSIFFSTHCQTNNIHRPTCPLSCRCITPVAEQAQPLFSTCPWKRKKQQPTMLSNNIAASVGLVLVGAAAATILGVAIVVIVVRDYEAFKP</sequence>
<dbReference type="KEGG" id="vg:23462432"/>
<dbReference type="GeneID" id="23462432"/>
<keyword evidence="1" id="KW-0812">Transmembrane</keyword>
<dbReference type="RefSeq" id="YP_009119750.1">
    <property type="nucleotide sequence ID" value="NC_026440.1"/>
</dbReference>
<evidence type="ECO:0000313" key="3">
    <source>
        <dbReference type="Proteomes" id="UP000202511"/>
    </source>
</evidence>
<proteinExistence type="predicted"/>
<keyword evidence="1" id="KW-1133">Transmembrane helix</keyword>
<keyword evidence="1" id="KW-0472">Membrane</keyword>
<protein>
    <submittedName>
        <fullName evidence="2">Uncharacterized protein</fullName>
    </submittedName>
</protein>
<feature type="transmembrane region" description="Helical" evidence="1">
    <location>
        <begin position="90"/>
        <end position="116"/>
    </location>
</feature>
<dbReference type="Proteomes" id="UP000202511">
    <property type="component" value="Segment"/>
</dbReference>